<sequence length="532" mass="57733">MAGVPPAPASVRNLYTPPQEEWLFLPPTGNTKQNTNGSMPFSSTANASSSGLGGGLSSTLAGVEIDPTDPEDSLTFSDIAQLFASEFLTTAMGMPFEVGKTLLQVEYKPKEGVNDGTVAVEHDPGNATIAEITDDESVVDDDEQESQTRFRNAEASITNPEEAEAYFQDVIQGGSRAFAPTVEDNAEPVDQAGYLPEAPPKYVLKTDVSPSRSSGVWGMMRRIRRTPSEGLPALWKGQLITTIHSVLSNNIQPIVHTFLLISLPPAVARVELNAELELPLTSHPHPALPLGLHVASHLLTHVFLSPLELLKTRLIVQPSSLPESKSSLSLLRDAVNREGGFTGLYLHSHLIIPAILEHTLRPVLTLSIPLLIERQLNITPDISPVIYSMLDLGLGLASLLVILPVETVRKRLQLQDRSFVDADDEEDGSLAKAHERKSIVRLRQKQYHGVVEAIWRIITEETTATPRRRRRASRGAESGVTSQGAQGGRFDGIRQLYRGFGMAAGAHLTVFALGLVSAGLGGRSVEYGWQEI</sequence>
<evidence type="ECO:0000313" key="2">
    <source>
        <dbReference type="Proteomes" id="UP001241377"/>
    </source>
</evidence>
<accession>A0ACC2WF64</accession>
<protein>
    <submittedName>
        <fullName evidence="1">Uncharacterized protein</fullName>
    </submittedName>
</protein>
<dbReference type="Proteomes" id="UP001241377">
    <property type="component" value="Unassembled WGS sequence"/>
</dbReference>
<organism evidence="1 2">
    <name type="scientific">Naganishia cerealis</name>
    <dbReference type="NCBI Taxonomy" id="610337"/>
    <lineage>
        <taxon>Eukaryota</taxon>
        <taxon>Fungi</taxon>
        <taxon>Dikarya</taxon>
        <taxon>Basidiomycota</taxon>
        <taxon>Agaricomycotina</taxon>
        <taxon>Tremellomycetes</taxon>
        <taxon>Filobasidiales</taxon>
        <taxon>Filobasidiaceae</taxon>
        <taxon>Naganishia</taxon>
    </lineage>
</organism>
<keyword evidence="2" id="KW-1185">Reference proteome</keyword>
<evidence type="ECO:0000313" key="1">
    <source>
        <dbReference type="EMBL" id="KAJ9109849.1"/>
    </source>
</evidence>
<gene>
    <name evidence="1" type="ORF">QFC19_001828</name>
</gene>
<dbReference type="EMBL" id="JASBWR010000015">
    <property type="protein sequence ID" value="KAJ9109849.1"/>
    <property type="molecule type" value="Genomic_DNA"/>
</dbReference>
<comment type="caution">
    <text evidence="1">The sequence shown here is derived from an EMBL/GenBank/DDBJ whole genome shotgun (WGS) entry which is preliminary data.</text>
</comment>
<reference evidence="1" key="1">
    <citation type="submission" date="2023-04" db="EMBL/GenBank/DDBJ databases">
        <title>Draft Genome sequencing of Naganishia species isolated from polar environments using Oxford Nanopore Technology.</title>
        <authorList>
            <person name="Leo P."/>
            <person name="Venkateswaran K."/>
        </authorList>
    </citation>
    <scope>NUCLEOTIDE SEQUENCE</scope>
    <source>
        <strain evidence="1">MNA-CCFEE 5261</strain>
    </source>
</reference>
<name>A0ACC2WF64_9TREE</name>
<proteinExistence type="predicted"/>